<evidence type="ECO:0000313" key="1">
    <source>
        <dbReference type="EMBL" id="GBM62070.1"/>
    </source>
</evidence>
<reference evidence="1 2" key="1">
    <citation type="journal article" date="2019" name="Sci. Rep.">
        <title>Orb-weaving spider Araneus ventricosus genome elucidates the spidroin gene catalogue.</title>
        <authorList>
            <person name="Kono N."/>
            <person name="Nakamura H."/>
            <person name="Ohtoshi R."/>
            <person name="Moran D.A.P."/>
            <person name="Shinohara A."/>
            <person name="Yoshida Y."/>
            <person name="Fujiwara M."/>
            <person name="Mori M."/>
            <person name="Tomita M."/>
            <person name="Arakawa K."/>
        </authorList>
    </citation>
    <scope>NUCLEOTIDE SEQUENCE [LARGE SCALE GENOMIC DNA]</scope>
</reference>
<gene>
    <name evidence="1" type="ORF">AVEN_211357_1</name>
</gene>
<sequence>MSNIVFQIYEVYQKVPGLAQDSAIKWPHNTELAMIVTCNLDMEECYILMLTLEDLCPSKTGFSLANNVSDLIVTDLVTKVEENLMHIVRVLKK</sequence>
<accession>A0A4Y2H7I6</accession>
<evidence type="ECO:0000313" key="2">
    <source>
        <dbReference type="Proteomes" id="UP000499080"/>
    </source>
</evidence>
<comment type="caution">
    <text evidence="1">The sequence shown here is derived from an EMBL/GenBank/DDBJ whole genome shotgun (WGS) entry which is preliminary data.</text>
</comment>
<protein>
    <submittedName>
        <fullName evidence="1">Uncharacterized protein</fullName>
    </submittedName>
</protein>
<dbReference type="Proteomes" id="UP000499080">
    <property type="component" value="Unassembled WGS sequence"/>
</dbReference>
<proteinExistence type="predicted"/>
<dbReference type="EMBL" id="BGPR01001798">
    <property type="protein sequence ID" value="GBM62070.1"/>
    <property type="molecule type" value="Genomic_DNA"/>
</dbReference>
<dbReference type="AlphaFoldDB" id="A0A4Y2H7I6"/>
<organism evidence="1 2">
    <name type="scientific">Araneus ventricosus</name>
    <name type="common">Orbweaver spider</name>
    <name type="synonym">Epeira ventricosa</name>
    <dbReference type="NCBI Taxonomy" id="182803"/>
    <lineage>
        <taxon>Eukaryota</taxon>
        <taxon>Metazoa</taxon>
        <taxon>Ecdysozoa</taxon>
        <taxon>Arthropoda</taxon>
        <taxon>Chelicerata</taxon>
        <taxon>Arachnida</taxon>
        <taxon>Araneae</taxon>
        <taxon>Araneomorphae</taxon>
        <taxon>Entelegynae</taxon>
        <taxon>Araneoidea</taxon>
        <taxon>Araneidae</taxon>
        <taxon>Araneus</taxon>
    </lineage>
</organism>
<name>A0A4Y2H7I6_ARAVE</name>
<keyword evidence="2" id="KW-1185">Reference proteome</keyword>